<reference evidence="2 3" key="1">
    <citation type="submission" date="2016-10" db="EMBL/GenBank/DDBJ databases">
        <authorList>
            <person name="de Groot N.N."/>
        </authorList>
    </citation>
    <scope>NUCLEOTIDE SEQUENCE [LARGE SCALE GENOMIC DNA]</scope>
    <source>
        <strain evidence="2 3">DSM 22900</strain>
    </source>
</reference>
<protein>
    <recommendedName>
        <fullName evidence="4">DUF3299 domain-containing protein</fullName>
    </recommendedName>
</protein>
<evidence type="ECO:0000256" key="1">
    <source>
        <dbReference type="SAM" id="SignalP"/>
    </source>
</evidence>
<evidence type="ECO:0000313" key="3">
    <source>
        <dbReference type="Proteomes" id="UP000199577"/>
    </source>
</evidence>
<dbReference type="RefSeq" id="WP_090973202.1">
    <property type="nucleotide sequence ID" value="NZ_FOLL01000006.1"/>
</dbReference>
<dbReference type="Gene3D" id="2.40.50.870">
    <property type="entry name" value="Protein of unknown function (DUF3299)"/>
    <property type="match status" value="1"/>
</dbReference>
<organism evidence="2 3">
    <name type="scientific">Parapedobacter composti</name>
    <dbReference type="NCBI Taxonomy" id="623281"/>
    <lineage>
        <taxon>Bacteria</taxon>
        <taxon>Pseudomonadati</taxon>
        <taxon>Bacteroidota</taxon>
        <taxon>Sphingobacteriia</taxon>
        <taxon>Sphingobacteriales</taxon>
        <taxon>Sphingobacteriaceae</taxon>
        <taxon>Parapedobacter</taxon>
    </lineage>
</organism>
<dbReference type="Proteomes" id="UP000199577">
    <property type="component" value="Unassembled WGS sequence"/>
</dbReference>
<sequence>MIKYIKRLALVALIITGIQVAYAQDNPFGEIPDHTPMMNETWETINKLMYKVTHKDNQTIYTPHFPDELKAINNKTVTLPGYLVPLNGGRDHETFMLSVLPIMQCMFCGQGDIPPMVEIFMKKGKKVRFTEEPIKIKGRVRLNHNTQEGNSEIQILDAELIQ</sequence>
<accession>A0A1I1HKE0</accession>
<dbReference type="AlphaFoldDB" id="A0A1I1HKE0"/>
<feature type="signal peptide" evidence="1">
    <location>
        <begin position="1"/>
        <end position="23"/>
    </location>
</feature>
<feature type="chain" id="PRO_5011669733" description="DUF3299 domain-containing protein" evidence="1">
    <location>
        <begin position="24"/>
        <end position="162"/>
    </location>
</feature>
<name>A0A1I1HKE0_9SPHI</name>
<evidence type="ECO:0000313" key="2">
    <source>
        <dbReference type="EMBL" id="SFC21913.1"/>
    </source>
</evidence>
<evidence type="ECO:0008006" key="4">
    <source>
        <dbReference type="Google" id="ProtNLM"/>
    </source>
</evidence>
<dbReference type="OrthoDB" id="1348500at2"/>
<dbReference type="EMBL" id="FOLL01000006">
    <property type="protein sequence ID" value="SFC21913.1"/>
    <property type="molecule type" value="Genomic_DNA"/>
</dbReference>
<proteinExistence type="predicted"/>
<dbReference type="STRING" id="623281.SAMN05421747_106130"/>
<keyword evidence="3" id="KW-1185">Reference proteome</keyword>
<keyword evidence="1" id="KW-0732">Signal</keyword>
<gene>
    <name evidence="2" type="ORF">SAMN05421747_106130</name>
</gene>